<dbReference type="RefSeq" id="XP_013232243.1">
    <property type="nucleotide sequence ID" value="XM_013376789.1"/>
</dbReference>
<reference evidence="1" key="1">
    <citation type="submission" date="2013-10" db="EMBL/GenBank/DDBJ databases">
        <title>Genomic analysis of the causative agents of coccidiosis in chickens.</title>
        <authorList>
            <person name="Reid A.J."/>
            <person name="Blake D."/>
            <person name="Billington K."/>
            <person name="Browne H."/>
            <person name="Dunn M."/>
            <person name="Hung S."/>
            <person name="Kawahara F."/>
            <person name="Miranda-Saavedra D."/>
            <person name="Mourier T."/>
            <person name="Nagra H."/>
            <person name="Otto T.D."/>
            <person name="Rawlings N."/>
            <person name="Sanchez A."/>
            <person name="Sanders M."/>
            <person name="Subramaniam C."/>
            <person name="Tay Y."/>
            <person name="Dear P."/>
            <person name="Doerig C."/>
            <person name="Gruber A."/>
            <person name="Parkinson J."/>
            <person name="Shirley M."/>
            <person name="Wan K.L."/>
            <person name="Berriman M."/>
            <person name="Tomley F."/>
            <person name="Pain A."/>
        </authorList>
    </citation>
    <scope>NUCLEOTIDE SEQUENCE [LARGE SCALE GENOMIC DNA]</scope>
    <source>
        <strain evidence="1">Houghton</strain>
    </source>
</reference>
<proteinExistence type="predicted"/>
<dbReference type="AlphaFoldDB" id="U6KX43"/>
<sequence length="349" mass="38496">MTCVFPLSVAVYIHPVLFSRAFRFVENRYNRKKPASGLLASDRHLEPLFLSHLCWAFLVAEMHHKPFFSNLLNMALAQMPLRVHGCVAADEGVPSLDQQLLQVAAAAPSEFAAGGPAPWCIKDIAVIRAVPQNSTSGSYAAAKCSGVTPGDLAAPARRAASEDSFTLTTLDCITYRNHCDPAVLLQQVCRLLQLEAPQVETTLEQPQQQSFKAYCGAVIRWRGSRQSSLRELLEEVKVAASDATLKWSVAGEGAIQSAAPEFGHQWPLSEVCLWVQGVPLVLLVETEGLSLSANPEDAKRNYSTGYKYLLLRAFRALGVSKILFINSQEWQRAKGRQQKACLLRRKFVM</sequence>
<reference evidence="1" key="2">
    <citation type="submission" date="2013-10" db="EMBL/GenBank/DDBJ databases">
        <authorList>
            <person name="Aslett M."/>
        </authorList>
    </citation>
    <scope>NUCLEOTIDE SEQUENCE [LARGE SCALE GENOMIC DNA]</scope>
    <source>
        <strain evidence="1">Houghton</strain>
    </source>
</reference>
<dbReference type="VEuPathDB" id="ToxoDB:ETH_00007105"/>
<accession>U6KX43</accession>
<dbReference type="Proteomes" id="UP000030747">
    <property type="component" value="Unassembled WGS sequence"/>
</dbReference>
<protein>
    <submittedName>
        <fullName evidence="1">Uncharacterized protein</fullName>
    </submittedName>
</protein>
<dbReference type="OrthoDB" id="354292at2759"/>
<gene>
    <name evidence="1" type="ORF">ETH_00007105</name>
</gene>
<dbReference type="VEuPathDB" id="ToxoDB:ETH2_0908000"/>
<dbReference type="OMA" id="RAFRFVE"/>
<evidence type="ECO:0000313" key="2">
    <source>
        <dbReference type="Proteomes" id="UP000030747"/>
    </source>
</evidence>
<keyword evidence="2" id="KW-1185">Reference proteome</keyword>
<dbReference type="GeneID" id="25250623"/>
<name>U6KX43_EIMTE</name>
<evidence type="ECO:0000313" key="1">
    <source>
        <dbReference type="EMBL" id="CDJ41493.1"/>
    </source>
</evidence>
<dbReference type="EMBL" id="HG675628">
    <property type="protein sequence ID" value="CDJ41493.1"/>
    <property type="molecule type" value="Genomic_DNA"/>
</dbReference>
<organism evidence="1 2">
    <name type="scientific">Eimeria tenella</name>
    <name type="common">Coccidian parasite</name>
    <dbReference type="NCBI Taxonomy" id="5802"/>
    <lineage>
        <taxon>Eukaryota</taxon>
        <taxon>Sar</taxon>
        <taxon>Alveolata</taxon>
        <taxon>Apicomplexa</taxon>
        <taxon>Conoidasida</taxon>
        <taxon>Coccidia</taxon>
        <taxon>Eucoccidiorida</taxon>
        <taxon>Eimeriorina</taxon>
        <taxon>Eimeriidae</taxon>
        <taxon>Eimeria</taxon>
    </lineage>
</organism>